<evidence type="ECO:0008006" key="4">
    <source>
        <dbReference type="Google" id="ProtNLM"/>
    </source>
</evidence>
<evidence type="ECO:0000313" key="2">
    <source>
        <dbReference type="EMBL" id="MVA76377.1"/>
    </source>
</evidence>
<keyword evidence="3" id="KW-1185">Reference proteome</keyword>
<sequence>MTTTTAVPATARQPRTLVAARVLAGLVGAVQLAGAIFFLGLAREEAVWIGPLVDVPVVALTLTTIALKLVFALAPGIRPARRITVGLLAVALGVVLTVVKVAVYDEAAGGVFLAVDAVVVALLLLARRER</sequence>
<dbReference type="AlphaFoldDB" id="A0A6A9UY54"/>
<name>A0A6A9UY54_9ACTN</name>
<feature type="transmembrane region" description="Helical" evidence="1">
    <location>
        <begin position="83"/>
        <end position="103"/>
    </location>
</feature>
<keyword evidence="1" id="KW-0812">Transmembrane</keyword>
<dbReference type="RefSeq" id="WP_156609947.1">
    <property type="nucleotide sequence ID" value="NZ_WPCU01000006.1"/>
</dbReference>
<dbReference type="Proteomes" id="UP000435304">
    <property type="component" value="Unassembled WGS sequence"/>
</dbReference>
<gene>
    <name evidence="2" type="ORF">GC722_10125</name>
</gene>
<evidence type="ECO:0000313" key="3">
    <source>
        <dbReference type="Proteomes" id="UP000435304"/>
    </source>
</evidence>
<protein>
    <recommendedName>
        <fullName evidence="4">DUF2568 domain-containing protein</fullName>
    </recommendedName>
</protein>
<proteinExistence type="predicted"/>
<reference evidence="2 3" key="1">
    <citation type="submission" date="2019-12" db="EMBL/GenBank/DDBJ databases">
        <title>Auraticoccus cholistani sp. nov., an actinomycete isolated from soil of Cholistan desert.</title>
        <authorList>
            <person name="Cheema M.T."/>
        </authorList>
    </citation>
    <scope>NUCLEOTIDE SEQUENCE [LARGE SCALE GENOMIC DNA]</scope>
    <source>
        <strain evidence="2 3">F435</strain>
    </source>
</reference>
<keyword evidence="1" id="KW-0472">Membrane</keyword>
<feature type="transmembrane region" description="Helical" evidence="1">
    <location>
        <begin position="22"/>
        <end position="42"/>
    </location>
</feature>
<feature type="transmembrane region" description="Helical" evidence="1">
    <location>
        <begin position="48"/>
        <end position="71"/>
    </location>
</feature>
<organism evidence="2 3">
    <name type="scientific">Auraticoccus cholistanensis</name>
    <dbReference type="NCBI Taxonomy" id="2656650"/>
    <lineage>
        <taxon>Bacteria</taxon>
        <taxon>Bacillati</taxon>
        <taxon>Actinomycetota</taxon>
        <taxon>Actinomycetes</taxon>
        <taxon>Propionibacteriales</taxon>
        <taxon>Propionibacteriaceae</taxon>
        <taxon>Auraticoccus</taxon>
    </lineage>
</organism>
<accession>A0A6A9UY54</accession>
<keyword evidence="1" id="KW-1133">Transmembrane helix</keyword>
<feature type="transmembrane region" description="Helical" evidence="1">
    <location>
        <begin position="109"/>
        <end position="126"/>
    </location>
</feature>
<evidence type="ECO:0000256" key="1">
    <source>
        <dbReference type="SAM" id="Phobius"/>
    </source>
</evidence>
<dbReference type="EMBL" id="WPCU01000006">
    <property type="protein sequence ID" value="MVA76377.1"/>
    <property type="molecule type" value="Genomic_DNA"/>
</dbReference>
<comment type="caution">
    <text evidence="2">The sequence shown here is derived from an EMBL/GenBank/DDBJ whole genome shotgun (WGS) entry which is preliminary data.</text>
</comment>